<reference evidence="1 2" key="1">
    <citation type="journal article" date="2017" name="Nature">
        <title>The Apostasia genome and the evolution of orchids.</title>
        <authorList>
            <person name="Zhang G.Q."/>
            <person name="Liu K.W."/>
            <person name="Li Z."/>
            <person name="Lohaus R."/>
            <person name="Hsiao Y.Y."/>
            <person name="Niu S.C."/>
            <person name="Wang J.Y."/>
            <person name="Lin Y.C."/>
            <person name="Xu Q."/>
            <person name="Chen L.J."/>
            <person name="Yoshida K."/>
            <person name="Fujiwara S."/>
            <person name="Wang Z.W."/>
            <person name="Zhang Y.Q."/>
            <person name="Mitsuda N."/>
            <person name="Wang M."/>
            <person name="Liu G.H."/>
            <person name="Pecoraro L."/>
            <person name="Huang H.X."/>
            <person name="Xiao X.J."/>
            <person name="Lin M."/>
            <person name="Wu X.Y."/>
            <person name="Wu W.L."/>
            <person name="Chen Y.Y."/>
            <person name="Chang S.B."/>
            <person name="Sakamoto S."/>
            <person name="Ohme-Takagi M."/>
            <person name="Yagi M."/>
            <person name="Zeng S.J."/>
            <person name="Shen C.Y."/>
            <person name="Yeh C.M."/>
            <person name="Luo Y.B."/>
            <person name="Tsai W.C."/>
            <person name="Van de Peer Y."/>
            <person name="Liu Z.J."/>
        </authorList>
    </citation>
    <scope>NUCLEOTIDE SEQUENCE [LARGE SCALE GENOMIC DNA]</scope>
    <source>
        <strain evidence="2">cv. Shenzhen</strain>
        <tissue evidence="1">Stem</tissue>
    </source>
</reference>
<dbReference type="Gene3D" id="3.10.580.10">
    <property type="entry name" value="CBS-domain"/>
    <property type="match status" value="1"/>
</dbReference>
<dbReference type="InterPro" id="IPR046342">
    <property type="entry name" value="CBS_dom_sf"/>
</dbReference>
<dbReference type="Proteomes" id="UP000236161">
    <property type="component" value="Unassembled WGS sequence"/>
</dbReference>
<sequence length="56" mass="6754">MLLSLFLSEKHIRSHVPVIDHKVVRMISIVDVVRVVVEQQREELKRMNEYIQGEYY</sequence>
<protein>
    <submittedName>
        <fullName evidence="1">CBS domain-containing protein CBSX3, mitochondrial</fullName>
    </submittedName>
</protein>
<dbReference type="STRING" id="1088818.A0A2I0B2J8"/>
<evidence type="ECO:0000313" key="1">
    <source>
        <dbReference type="EMBL" id="PKA62020.1"/>
    </source>
</evidence>
<gene>
    <name evidence="1" type="primary">CBSX3</name>
    <name evidence="1" type="ORF">AXF42_Ash018245</name>
</gene>
<keyword evidence="2" id="KW-1185">Reference proteome</keyword>
<proteinExistence type="predicted"/>
<evidence type="ECO:0000313" key="2">
    <source>
        <dbReference type="Proteomes" id="UP000236161"/>
    </source>
</evidence>
<dbReference type="AlphaFoldDB" id="A0A2I0B2J8"/>
<dbReference type="EMBL" id="KZ451921">
    <property type="protein sequence ID" value="PKA62020.1"/>
    <property type="molecule type" value="Genomic_DNA"/>
</dbReference>
<organism evidence="1 2">
    <name type="scientific">Apostasia shenzhenica</name>
    <dbReference type="NCBI Taxonomy" id="1088818"/>
    <lineage>
        <taxon>Eukaryota</taxon>
        <taxon>Viridiplantae</taxon>
        <taxon>Streptophyta</taxon>
        <taxon>Embryophyta</taxon>
        <taxon>Tracheophyta</taxon>
        <taxon>Spermatophyta</taxon>
        <taxon>Magnoliopsida</taxon>
        <taxon>Liliopsida</taxon>
        <taxon>Asparagales</taxon>
        <taxon>Orchidaceae</taxon>
        <taxon>Apostasioideae</taxon>
        <taxon>Apostasia</taxon>
    </lineage>
</organism>
<accession>A0A2I0B2J8</accession>
<name>A0A2I0B2J8_9ASPA</name>